<evidence type="ECO:0000313" key="2">
    <source>
        <dbReference type="EMBL" id="TDZ78087.1"/>
    </source>
</evidence>
<evidence type="ECO:0000313" key="3">
    <source>
        <dbReference type="Proteomes" id="UP000295117"/>
    </source>
</evidence>
<sequence length="153" mass="16952">MSRAEGGGRWWVWLLAAAASVTLLVTSLMLWGIGERPTLRAMAASEAMTDEQARVVAENTVRVWFRERNAGHLANLQALSCPDVHDGPVAREIEHLRNHDPLELMQVVAVTGFTRKDPIWTVNVIRQKAGSMFELRIDGGELRVCQVDSAPVP</sequence>
<dbReference type="Proteomes" id="UP000295117">
    <property type="component" value="Unassembled WGS sequence"/>
</dbReference>
<organism evidence="2 3">
    <name type="scientific">Mycobacteroides salmoniphilum</name>
    <dbReference type="NCBI Taxonomy" id="404941"/>
    <lineage>
        <taxon>Bacteria</taxon>
        <taxon>Bacillati</taxon>
        <taxon>Actinomycetota</taxon>
        <taxon>Actinomycetes</taxon>
        <taxon>Mycobacteriales</taxon>
        <taxon>Mycobacteriaceae</taxon>
        <taxon>Mycobacteroides</taxon>
    </lineage>
</organism>
<accession>A0A4R8RU92</accession>
<keyword evidence="1" id="KW-0472">Membrane</keyword>
<reference evidence="2 3" key="1">
    <citation type="journal article" date="2019" name="Sci. Rep.">
        <title>Extended insight into the Mycobacterium chelonae-abscessus complex through whole genome sequencing of Mycobacterium salmoniphilum outbreak and Mycobacterium salmoniphilum-like strains.</title>
        <authorList>
            <person name="Behra P.R.K."/>
            <person name="Das S."/>
            <person name="Pettersson B.M.F."/>
            <person name="Shirreff L."/>
            <person name="DuCote T."/>
            <person name="Jacobsson K.G."/>
            <person name="Ennis D.G."/>
            <person name="Kirsebom L.A."/>
        </authorList>
    </citation>
    <scope>NUCLEOTIDE SEQUENCE [LARGE SCALE GENOMIC DNA]</scope>
    <source>
        <strain evidence="2 3">DE 4585</strain>
    </source>
</reference>
<feature type="transmembrane region" description="Helical" evidence="1">
    <location>
        <begin position="12"/>
        <end position="33"/>
    </location>
</feature>
<dbReference type="EMBL" id="PECH01000009">
    <property type="protein sequence ID" value="TDZ78087.1"/>
    <property type="molecule type" value="Genomic_DNA"/>
</dbReference>
<keyword evidence="1" id="KW-1133">Transmembrane helix</keyword>
<dbReference type="AlphaFoldDB" id="A0A4R8RU92"/>
<protein>
    <submittedName>
        <fullName evidence="2">Uncharacterized protein</fullName>
    </submittedName>
</protein>
<keyword evidence="1" id="KW-0812">Transmembrane</keyword>
<proteinExistence type="predicted"/>
<comment type="caution">
    <text evidence="2">The sequence shown here is derived from an EMBL/GenBank/DDBJ whole genome shotgun (WGS) entry which is preliminary data.</text>
</comment>
<dbReference type="RefSeq" id="WP_134072918.1">
    <property type="nucleotide sequence ID" value="NZ_PECH01000009.1"/>
</dbReference>
<gene>
    <name evidence="2" type="ORF">DE4585_03923</name>
</gene>
<evidence type="ECO:0000256" key="1">
    <source>
        <dbReference type="SAM" id="Phobius"/>
    </source>
</evidence>
<name>A0A4R8RU92_9MYCO</name>